<gene>
    <name evidence="1" type="ORF">RRF57_012976</name>
</gene>
<proteinExistence type="predicted"/>
<protein>
    <submittedName>
        <fullName evidence="1">Uncharacterized protein</fullName>
    </submittedName>
</protein>
<comment type="caution">
    <text evidence="1">The sequence shown here is derived from an EMBL/GenBank/DDBJ whole genome shotgun (WGS) entry which is preliminary data.</text>
</comment>
<evidence type="ECO:0000313" key="2">
    <source>
        <dbReference type="Proteomes" id="UP001305414"/>
    </source>
</evidence>
<evidence type="ECO:0000313" key="1">
    <source>
        <dbReference type="EMBL" id="KAK5637264.1"/>
    </source>
</evidence>
<dbReference type="EMBL" id="JAWHQM010000103">
    <property type="protein sequence ID" value="KAK5637264.1"/>
    <property type="molecule type" value="Genomic_DNA"/>
</dbReference>
<dbReference type="Proteomes" id="UP001305414">
    <property type="component" value="Unassembled WGS sequence"/>
</dbReference>
<keyword evidence="2" id="KW-1185">Reference proteome</keyword>
<name>A0AAN7V656_9PEZI</name>
<dbReference type="AlphaFoldDB" id="A0AAN7V656"/>
<organism evidence="1 2">
    <name type="scientific">Xylaria bambusicola</name>
    <dbReference type="NCBI Taxonomy" id="326684"/>
    <lineage>
        <taxon>Eukaryota</taxon>
        <taxon>Fungi</taxon>
        <taxon>Dikarya</taxon>
        <taxon>Ascomycota</taxon>
        <taxon>Pezizomycotina</taxon>
        <taxon>Sordariomycetes</taxon>
        <taxon>Xylariomycetidae</taxon>
        <taxon>Xylariales</taxon>
        <taxon>Xylariaceae</taxon>
        <taxon>Xylaria</taxon>
    </lineage>
</organism>
<reference evidence="1 2" key="1">
    <citation type="submission" date="2023-10" db="EMBL/GenBank/DDBJ databases">
        <title>Draft genome sequence of Xylaria bambusicola isolate GMP-LS, the root and basal stem rot pathogen of sugarcane in Indonesia.</title>
        <authorList>
            <person name="Selvaraj P."/>
            <person name="Muralishankar V."/>
            <person name="Muruganantham S."/>
            <person name="Sp S."/>
            <person name="Haryani S."/>
            <person name="Lau K.J.X."/>
            <person name="Naqvi N.I."/>
        </authorList>
    </citation>
    <scope>NUCLEOTIDE SEQUENCE [LARGE SCALE GENOMIC DNA]</scope>
    <source>
        <strain evidence="1">GMP-LS</strain>
    </source>
</reference>
<accession>A0AAN7V656</accession>
<sequence>MASPAETCKALVNMATVAFNPCVDMASYIVTELQSNTSSVSEAVYAYLMRADVSYPRLTNDVSRPVPLM</sequence>